<organism evidence="1 2">
    <name type="scientific">Fodinibius salinus</name>
    <dbReference type="NCBI Taxonomy" id="860790"/>
    <lineage>
        <taxon>Bacteria</taxon>
        <taxon>Pseudomonadati</taxon>
        <taxon>Balneolota</taxon>
        <taxon>Balneolia</taxon>
        <taxon>Balneolales</taxon>
        <taxon>Balneolaceae</taxon>
        <taxon>Fodinibius</taxon>
    </lineage>
</organism>
<dbReference type="RefSeq" id="WP_148898912.1">
    <property type="nucleotide sequence ID" value="NZ_VNHY01000002.1"/>
</dbReference>
<comment type="caution">
    <text evidence="1">The sequence shown here is derived from an EMBL/GenBank/DDBJ whole genome shotgun (WGS) entry which is preliminary data.</text>
</comment>
<keyword evidence="2" id="KW-1185">Reference proteome</keyword>
<dbReference type="AlphaFoldDB" id="A0A5D3YMF0"/>
<sequence>MKVLREMHLSIIILAVAIIGCSSMGTIQGDASKVYSEKYSRMGDVVEQAINNRSLSIQSINEPSSGDKVVIKFSKPIKTSSQDYSSENVISGDIAEVIIEKVDTKKTRITIFNPEYHYSVSSSERKEYAKQLMNDIDEILGR</sequence>
<name>A0A5D3YMF0_9BACT</name>
<reference evidence="1 2" key="1">
    <citation type="submission" date="2019-07" db="EMBL/GenBank/DDBJ databases">
        <title>Genomic Encyclopedia of Archaeal and Bacterial Type Strains, Phase II (KMG-II): from individual species to whole genera.</title>
        <authorList>
            <person name="Goeker M."/>
        </authorList>
    </citation>
    <scope>NUCLEOTIDE SEQUENCE [LARGE SCALE GENOMIC DNA]</scope>
    <source>
        <strain evidence="1 2">DSM 21935</strain>
    </source>
</reference>
<dbReference type="EMBL" id="VNHY01000002">
    <property type="protein sequence ID" value="TYP93867.1"/>
    <property type="molecule type" value="Genomic_DNA"/>
</dbReference>
<protein>
    <submittedName>
        <fullName evidence="1">Uncharacterized protein</fullName>
    </submittedName>
</protein>
<proteinExistence type="predicted"/>
<gene>
    <name evidence="1" type="ORF">LX73_1582</name>
</gene>
<accession>A0A5D3YMF0</accession>
<evidence type="ECO:0000313" key="1">
    <source>
        <dbReference type="EMBL" id="TYP93867.1"/>
    </source>
</evidence>
<dbReference type="Proteomes" id="UP000324595">
    <property type="component" value="Unassembled WGS sequence"/>
</dbReference>
<evidence type="ECO:0000313" key="2">
    <source>
        <dbReference type="Proteomes" id="UP000324595"/>
    </source>
</evidence>
<dbReference type="OrthoDB" id="1525209at2"/>
<dbReference type="PROSITE" id="PS51257">
    <property type="entry name" value="PROKAR_LIPOPROTEIN"/>
    <property type="match status" value="1"/>
</dbReference>